<organism evidence="14 15">
    <name type="scientific">Stichopus japonicus</name>
    <name type="common">Sea cucumber</name>
    <dbReference type="NCBI Taxonomy" id="307972"/>
    <lineage>
        <taxon>Eukaryota</taxon>
        <taxon>Metazoa</taxon>
        <taxon>Echinodermata</taxon>
        <taxon>Eleutherozoa</taxon>
        <taxon>Echinozoa</taxon>
        <taxon>Holothuroidea</taxon>
        <taxon>Aspidochirotacea</taxon>
        <taxon>Aspidochirotida</taxon>
        <taxon>Stichopodidae</taxon>
        <taxon>Apostichopus</taxon>
    </lineage>
</organism>
<keyword evidence="15" id="KW-1185">Reference proteome</keyword>
<keyword evidence="6 12" id="KW-0106">Calcium</keyword>
<dbReference type="CDD" id="cd11304">
    <property type="entry name" value="Cadherin_repeat"/>
    <property type="match status" value="12"/>
</dbReference>
<dbReference type="FunFam" id="2.60.40.60:FF:000058">
    <property type="entry name" value="FAT atypical cadherin 3"/>
    <property type="match status" value="1"/>
</dbReference>
<dbReference type="EMBL" id="MRZV01001564">
    <property type="protein sequence ID" value="PIK37074.1"/>
    <property type="molecule type" value="Genomic_DNA"/>
</dbReference>
<evidence type="ECO:0000256" key="2">
    <source>
        <dbReference type="ARBA" id="ARBA00022536"/>
    </source>
</evidence>
<evidence type="ECO:0000256" key="3">
    <source>
        <dbReference type="ARBA" id="ARBA00022692"/>
    </source>
</evidence>
<dbReference type="Gene3D" id="2.60.40.60">
    <property type="entry name" value="Cadherins"/>
    <property type="match status" value="12"/>
</dbReference>
<sequence>MKDQYMLVVEARDDRRPPRIARTVVFVEVTDVNDNSPVFVHHEYNAIVQVDARVGEIVRTVLALDADDGSNGEVEYTLMGGAEGYFDIDPVSGDITVQNVMGLDVENRNFTLLVQASDKGKERRSSIVEVPIIVRNKAMPVFREQYYSASIPEDIQLFSSVVQIEAISPSGRKLIYSVSNGNPYKHFDITPLTGVITVTGSLDYETQNRYTLTVQASDTLTGVSSSVMVDIAVDDVNDMAPRFPMQDSDAFNKIRYSLETDSDEVSSLFRVDASSGILFTLKQLDHETADSFNFTVVASDNGVPPLKGVTLVSLRVTDMNDNPPSFLPTVYQCTVSEGARRGSFVGKVSAVDPDKVDEGILVYSIVSGNDDMAFSINSGSGVISLSSTREPELSSFYDLTVAATDQVFTSSTMVTVRVTPINKHAPSFMFPNYNIFFAENETNGSSVYQVEAVDEDEGIFGEIDYSIRSDLARSLFEIVSDTGEIKSRLVIDQDVLGSRAFTIPILATDGGGRTGYTNVNLNLRDRNSYKPQFELSKYQGFIQTGALAGTTILTVHAIDKDYGRNALVSYTFSEGTGPEVKELFDINRQTGEVFTKRDLTEQATDHGSPEMYEFVPVEVTILHSQQTVPSFDSTTNLQSLTISEDTEVGTVLTRFHINGNATSFLYTLVPGNTAHTNNPVKFSISREGELSLTSSLDHEITSWLSLTVKAVPMWDDPPVVAFHQVAVTISDVNDNPPVFEEQHYRVKIEENCVIGSQVIQVQASDADTDETIMYEIVDDDGGRVKEAFQIHPNTGVITTVGQLDRETIVSYTIRVRATDGAVGDDIRHTTVTHVEVGIVDINDSPPHFMRAVYNAAVREDAETGTVVTTVEAHDGDVDHNANLTYYIISGDPCGHFLMDSLTGDIAVTKFLDRESRDRFVLNVTASDGVFTHNTKVIIEVEDVNTHAPSFLQVSYKNEVMENQEEGLDILQVEATDIDVGENGLITYSLQGDGSEMFRIDPQSGMLQTSVPLDYELQRFYHFEVIASDGGGLRDAALLSINVMDENDNPPMFTQSTYNVSVSENTTTGSLLTRLQAVDRDSGMESRHKPYMNLTWTLHEP</sequence>
<evidence type="ECO:0000256" key="1">
    <source>
        <dbReference type="ARBA" id="ARBA00004167"/>
    </source>
</evidence>
<keyword evidence="9" id="KW-0472">Membrane</keyword>
<dbReference type="FunFam" id="2.60.40.60:FF:000020">
    <property type="entry name" value="Dachsous cadherin-related 1b"/>
    <property type="match status" value="2"/>
</dbReference>
<feature type="domain" description="Cadherin" evidence="13">
    <location>
        <begin position="327"/>
        <end position="428"/>
    </location>
</feature>
<comment type="caution">
    <text evidence="14">The sequence shown here is derived from an EMBL/GenBank/DDBJ whole genome shotgun (WGS) entry which is preliminary data.</text>
</comment>
<keyword evidence="11" id="KW-0325">Glycoprotein</keyword>
<evidence type="ECO:0000256" key="12">
    <source>
        <dbReference type="PROSITE-ProRule" id="PRU00043"/>
    </source>
</evidence>
<feature type="domain" description="Cadherin" evidence="13">
    <location>
        <begin position="2"/>
        <end position="39"/>
    </location>
</feature>
<dbReference type="InterPro" id="IPR020894">
    <property type="entry name" value="Cadherin_CS"/>
</dbReference>
<keyword evidence="3" id="KW-0812">Transmembrane</keyword>
<evidence type="ECO:0000256" key="10">
    <source>
        <dbReference type="ARBA" id="ARBA00023157"/>
    </source>
</evidence>
<keyword evidence="7" id="KW-0130">Cell adhesion</keyword>
<proteinExistence type="predicted"/>
<feature type="domain" description="Cadherin" evidence="13">
    <location>
        <begin position="429"/>
        <end position="533"/>
    </location>
</feature>
<protein>
    <submittedName>
        <fullName evidence="14">Putative protocadherin Fat 1</fullName>
    </submittedName>
</protein>
<keyword evidence="4" id="KW-0732">Signal</keyword>
<evidence type="ECO:0000256" key="11">
    <source>
        <dbReference type="ARBA" id="ARBA00023180"/>
    </source>
</evidence>
<dbReference type="InterPro" id="IPR002126">
    <property type="entry name" value="Cadherin-like_dom"/>
</dbReference>
<gene>
    <name evidence="14" type="ORF">BSL78_26091</name>
</gene>
<dbReference type="OrthoDB" id="9990384at2759"/>
<evidence type="ECO:0000256" key="5">
    <source>
        <dbReference type="ARBA" id="ARBA00022737"/>
    </source>
</evidence>
<evidence type="ECO:0000256" key="6">
    <source>
        <dbReference type="ARBA" id="ARBA00022837"/>
    </source>
</evidence>
<reference evidence="14 15" key="1">
    <citation type="journal article" date="2017" name="PLoS Biol.">
        <title>The sea cucumber genome provides insights into morphological evolution and visceral regeneration.</title>
        <authorList>
            <person name="Zhang X."/>
            <person name="Sun L."/>
            <person name="Yuan J."/>
            <person name="Sun Y."/>
            <person name="Gao Y."/>
            <person name="Zhang L."/>
            <person name="Li S."/>
            <person name="Dai H."/>
            <person name="Hamel J.F."/>
            <person name="Liu C."/>
            <person name="Yu Y."/>
            <person name="Liu S."/>
            <person name="Lin W."/>
            <person name="Guo K."/>
            <person name="Jin S."/>
            <person name="Xu P."/>
            <person name="Storey K.B."/>
            <person name="Huan P."/>
            <person name="Zhang T."/>
            <person name="Zhou Y."/>
            <person name="Zhang J."/>
            <person name="Lin C."/>
            <person name="Li X."/>
            <person name="Xing L."/>
            <person name="Huo D."/>
            <person name="Sun M."/>
            <person name="Wang L."/>
            <person name="Mercier A."/>
            <person name="Li F."/>
            <person name="Yang H."/>
            <person name="Xiang J."/>
        </authorList>
    </citation>
    <scope>NUCLEOTIDE SEQUENCE [LARGE SCALE GENOMIC DNA]</scope>
    <source>
        <strain evidence="14">Shaxun</strain>
        <tissue evidence="14">Muscle</tissue>
    </source>
</reference>
<dbReference type="PANTHER" id="PTHR24026:SF126">
    <property type="entry name" value="PROTOCADHERIN FAT 4"/>
    <property type="match status" value="1"/>
</dbReference>
<dbReference type="GO" id="GO:0005886">
    <property type="term" value="C:plasma membrane"/>
    <property type="evidence" value="ECO:0007669"/>
    <property type="project" value="UniProtKB-SubCell"/>
</dbReference>
<dbReference type="SUPFAM" id="SSF49313">
    <property type="entry name" value="Cadherin-like"/>
    <property type="match status" value="11"/>
</dbReference>
<name>A0A2G8JMT1_STIJA</name>
<keyword evidence="10" id="KW-1015">Disulfide bond</keyword>
<dbReference type="PROSITE" id="PS50268">
    <property type="entry name" value="CADHERIN_2"/>
    <property type="match status" value="11"/>
</dbReference>
<feature type="domain" description="Cadherin" evidence="13">
    <location>
        <begin position="740"/>
        <end position="848"/>
    </location>
</feature>
<keyword evidence="5" id="KW-0677">Repeat</keyword>
<dbReference type="GO" id="GO:0007156">
    <property type="term" value="P:homophilic cell adhesion via plasma membrane adhesion molecules"/>
    <property type="evidence" value="ECO:0007669"/>
    <property type="project" value="InterPro"/>
</dbReference>
<evidence type="ECO:0000259" key="13">
    <source>
        <dbReference type="PROSITE" id="PS50268"/>
    </source>
</evidence>
<feature type="domain" description="Cadherin" evidence="13">
    <location>
        <begin position="143"/>
        <end position="243"/>
    </location>
</feature>
<dbReference type="InterPro" id="IPR015919">
    <property type="entry name" value="Cadherin-like_sf"/>
</dbReference>
<feature type="domain" description="Cadherin" evidence="13">
    <location>
        <begin position="247"/>
        <end position="326"/>
    </location>
</feature>
<accession>A0A2G8JMT1</accession>
<dbReference type="SMART" id="SM00112">
    <property type="entry name" value="CA"/>
    <property type="match status" value="10"/>
</dbReference>
<comment type="subcellular location">
    <subcellularLocation>
        <location evidence="1">Membrane</location>
        <topology evidence="1">Single-pass membrane protein</topology>
    </subcellularLocation>
</comment>
<keyword evidence="2" id="KW-0245">EGF-like domain</keyword>
<feature type="domain" description="Cadherin" evidence="13">
    <location>
        <begin position="951"/>
        <end position="1052"/>
    </location>
</feature>
<dbReference type="PROSITE" id="PS00232">
    <property type="entry name" value="CADHERIN_1"/>
    <property type="match status" value="4"/>
</dbReference>
<dbReference type="FunFam" id="2.60.40.60:FF:000024">
    <property type="entry name" value="FAT atypical cadherin 3"/>
    <property type="match status" value="1"/>
</dbReference>
<feature type="domain" description="Cadherin" evidence="13">
    <location>
        <begin position="40"/>
        <end position="142"/>
    </location>
</feature>
<feature type="domain" description="Cadherin" evidence="13">
    <location>
        <begin position="634"/>
        <end position="739"/>
    </location>
</feature>
<evidence type="ECO:0000256" key="4">
    <source>
        <dbReference type="ARBA" id="ARBA00022729"/>
    </source>
</evidence>
<dbReference type="FunFam" id="2.60.40.60:FF:000021">
    <property type="entry name" value="FAT atypical cadherin 1"/>
    <property type="match status" value="1"/>
</dbReference>
<dbReference type="STRING" id="307972.A0A2G8JMT1"/>
<dbReference type="FunFam" id="2.60.40.60:FF:000032">
    <property type="entry name" value="FAT atypical cadherin 1"/>
    <property type="match status" value="1"/>
</dbReference>
<evidence type="ECO:0000313" key="15">
    <source>
        <dbReference type="Proteomes" id="UP000230750"/>
    </source>
</evidence>
<evidence type="ECO:0000313" key="14">
    <source>
        <dbReference type="EMBL" id="PIK37074.1"/>
    </source>
</evidence>
<evidence type="ECO:0000256" key="8">
    <source>
        <dbReference type="ARBA" id="ARBA00022989"/>
    </source>
</evidence>
<dbReference type="PRINTS" id="PR00205">
    <property type="entry name" value="CADHERIN"/>
</dbReference>
<evidence type="ECO:0000256" key="7">
    <source>
        <dbReference type="ARBA" id="ARBA00022889"/>
    </source>
</evidence>
<dbReference type="PANTHER" id="PTHR24026">
    <property type="entry name" value="FAT ATYPICAL CADHERIN-RELATED"/>
    <property type="match status" value="1"/>
</dbReference>
<keyword evidence="8" id="KW-1133">Transmembrane helix</keyword>
<dbReference type="FunFam" id="2.60.40.60:FF:000026">
    <property type="entry name" value="FAT atypical cadherin 1"/>
    <property type="match status" value="1"/>
</dbReference>
<dbReference type="AlphaFoldDB" id="A0A2G8JMT1"/>
<feature type="domain" description="Cadherin" evidence="13">
    <location>
        <begin position="534"/>
        <end position="631"/>
    </location>
</feature>
<evidence type="ECO:0000256" key="9">
    <source>
        <dbReference type="ARBA" id="ARBA00023136"/>
    </source>
</evidence>
<dbReference type="Proteomes" id="UP000230750">
    <property type="component" value="Unassembled WGS sequence"/>
</dbReference>
<dbReference type="GO" id="GO:0005509">
    <property type="term" value="F:calcium ion binding"/>
    <property type="evidence" value="ECO:0007669"/>
    <property type="project" value="UniProtKB-UniRule"/>
</dbReference>
<dbReference type="Pfam" id="PF00028">
    <property type="entry name" value="Cadherin"/>
    <property type="match status" value="9"/>
</dbReference>
<feature type="domain" description="Cadherin" evidence="13">
    <location>
        <begin position="849"/>
        <end position="950"/>
    </location>
</feature>